<dbReference type="EMBL" id="SNSC02000002">
    <property type="protein sequence ID" value="TID26693.1"/>
    <property type="molecule type" value="Genomic_DNA"/>
</dbReference>
<name>A0A4Z1PDR9_9PEZI</name>
<proteinExistence type="predicted"/>
<feature type="transmembrane region" description="Helical" evidence="1">
    <location>
        <begin position="168"/>
        <end position="187"/>
    </location>
</feature>
<accession>A0A4Z1PDR9</accession>
<organism evidence="2 3">
    <name type="scientific">Venturia nashicola</name>
    <dbReference type="NCBI Taxonomy" id="86259"/>
    <lineage>
        <taxon>Eukaryota</taxon>
        <taxon>Fungi</taxon>
        <taxon>Dikarya</taxon>
        <taxon>Ascomycota</taxon>
        <taxon>Pezizomycotina</taxon>
        <taxon>Dothideomycetes</taxon>
        <taxon>Pleosporomycetidae</taxon>
        <taxon>Venturiales</taxon>
        <taxon>Venturiaceae</taxon>
        <taxon>Venturia</taxon>
    </lineage>
</organism>
<evidence type="ECO:0000256" key="1">
    <source>
        <dbReference type="SAM" id="Phobius"/>
    </source>
</evidence>
<sequence length="438" mass="48471">MSDSFGNFFEIANNFVGHLESSYPYYYTTLANLQLDIVGFLAVLGEGSVLANAQVSTLSGLIFIPRLLPAPQALLRPSRPSKLESEVGTVTGVHSGNKRDYVNAIGHLVLDAEKMPEYSVRCVKIKRLSDGTVKNRRVSTQSLLAVFGCIQSVLLLALAVVYRDGMAILAVGLLSLLSTLVGVGNKWRLRLHKRNLQGPVPEGDVVIRYPKGNFLVVQCAEEVARELYFAPEAIHYLVTRPSVYRLISLVGTMMIMFGVICLANAQIQLQLAFAGAYISLNAAYWLVAALPSKMNWDMSCFCIEKQQFAKSKLLDAAKWAKKGEDEEPPRAREMDPKTFADYNPTFTWALWRAIATTKKIGWVAHSNATPDSPAWRHWIQEAQAEAQATTYDEATGMWTISDWDPQVALTKLLENRDFVGEASSVRTESDAVLGAEKC</sequence>
<keyword evidence="3" id="KW-1185">Reference proteome</keyword>
<feature type="transmembrane region" description="Helical" evidence="1">
    <location>
        <begin position="143"/>
        <end position="162"/>
    </location>
</feature>
<feature type="transmembrane region" description="Helical" evidence="1">
    <location>
        <begin position="271"/>
        <end position="290"/>
    </location>
</feature>
<keyword evidence="1" id="KW-0812">Transmembrane</keyword>
<evidence type="ECO:0000313" key="2">
    <source>
        <dbReference type="EMBL" id="TID26693.1"/>
    </source>
</evidence>
<keyword evidence="1" id="KW-1133">Transmembrane helix</keyword>
<feature type="transmembrane region" description="Helical" evidence="1">
    <location>
        <begin position="243"/>
        <end position="265"/>
    </location>
</feature>
<protein>
    <submittedName>
        <fullName evidence="2">Uncharacterized protein</fullName>
    </submittedName>
</protein>
<keyword evidence="1" id="KW-0472">Membrane</keyword>
<reference evidence="2 3" key="1">
    <citation type="submission" date="2019-04" db="EMBL/GenBank/DDBJ databases">
        <title>High contiguity whole genome sequence and gene annotation resource for two Venturia nashicola isolates.</title>
        <authorList>
            <person name="Prokchorchik M."/>
            <person name="Won K."/>
            <person name="Lee Y."/>
            <person name="Choi E.D."/>
            <person name="Segonzac C."/>
            <person name="Sohn K.H."/>
        </authorList>
    </citation>
    <scope>NUCLEOTIDE SEQUENCE [LARGE SCALE GENOMIC DNA]</scope>
    <source>
        <strain evidence="2 3">PRI2</strain>
    </source>
</reference>
<dbReference type="AlphaFoldDB" id="A0A4Z1PDR9"/>
<gene>
    <name evidence="2" type="ORF">E6O75_ATG01186</name>
</gene>
<evidence type="ECO:0000313" key="3">
    <source>
        <dbReference type="Proteomes" id="UP000298493"/>
    </source>
</evidence>
<dbReference type="STRING" id="86259.A0A4Z1PDR9"/>
<dbReference type="Proteomes" id="UP000298493">
    <property type="component" value="Unassembled WGS sequence"/>
</dbReference>
<comment type="caution">
    <text evidence="2">The sequence shown here is derived from an EMBL/GenBank/DDBJ whole genome shotgun (WGS) entry which is preliminary data.</text>
</comment>